<dbReference type="EMBL" id="PZHR01000059">
    <property type="protein sequence ID" value="PTK58228.1"/>
    <property type="molecule type" value="Genomic_DNA"/>
</dbReference>
<feature type="transmembrane region" description="Helical" evidence="1">
    <location>
        <begin position="6"/>
        <end position="26"/>
    </location>
</feature>
<evidence type="ECO:0000313" key="5">
    <source>
        <dbReference type="Proteomes" id="UP000240400"/>
    </source>
</evidence>
<feature type="transmembrane region" description="Helical" evidence="1">
    <location>
        <begin position="38"/>
        <end position="63"/>
    </location>
</feature>
<accession>A0A291JNC4</accession>
<keyword evidence="7" id="KW-1185">Reference proteome</keyword>
<dbReference type="Proteomes" id="UP000240400">
    <property type="component" value="Unassembled WGS sequence"/>
</dbReference>
<dbReference type="AlphaFoldDB" id="A0A291JNC4"/>
<dbReference type="Proteomes" id="UP000254412">
    <property type="component" value="Unassembled WGS sequence"/>
</dbReference>
<keyword evidence="1" id="KW-0472">Membrane</keyword>
<sequence length="66" mass="7358">MELLNIIAYTLLVVFILVVAAGVYLVNKGQNRKHFLVALKIVIILMIICIIGIGASLLILGYYHQF</sequence>
<reference evidence="2 7" key="4">
    <citation type="submission" date="2021-03" db="EMBL/GenBank/DDBJ databases">
        <title>Staphylococci and Mammaliicocci in bats.</title>
        <authorList>
            <person name="Fountain K."/>
        </authorList>
    </citation>
    <scope>NUCLEOTIDE SEQUENCE [LARGE SCALE GENOMIC DNA]</scope>
    <source>
        <strain evidence="2 7">18_1_E_SW</strain>
    </source>
</reference>
<name>A0A291JNC4_9STAP</name>
<reference evidence="3" key="2">
    <citation type="submission" date="2018-03" db="EMBL/GenBank/DDBJ databases">
        <authorList>
            <person name="Keele B.F."/>
        </authorList>
    </citation>
    <scope>NUCLEOTIDE SEQUENCE</scope>
    <source>
        <strain evidence="3">SNUC 4337</strain>
    </source>
</reference>
<evidence type="ECO:0000313" key="2">
    <source>
        <dbReference type="EMBL" id="MBO1227515.1"/>
    </source>
</evidence>
<dbReference type="GeneID" id="66778070"/>
<organism evidence="3 5">
    <name type="scientific">Staphylococcus nepalensis</name>
    <dbReference type="NCBI Taxonomy" id="214473"/>
    <lineage>
        <taxon>Bacteria</taxon>
        <taxon>Bacillati</taxon>
        <taxon>Bacillota</taxon>
        <taxon>Bacilli</taxon>
        <taxon>Bacillales</taxon>
        <taxon>Staphylococcaceae</taxon>
        <taxon>Staphylococcus</taxon>
    </lineage>
</organism>
<dbReference type="KEGG" id="snl:BJD96_13485"/>
<reference evidence="3 5" key="1">
    <citation type="journal article" date="2016" name="Front. Microbiol.">
        <title>Comprehensive Phylogenetic Analysis of Bovine Non-aureus Staphylococci Species Based on Whole-Genome Sequencing.</title>
        <authorList>
            <person name="Naushad S."/>
            <person name="Barkema H.W."/>
            <person name="Luby C."/>
            <person name="Condas L.A."/>
            <person name="Nobrega D.B."/>
            <person name="Carson D.A."/>
            <person name="De Buck J."/>
        </authorList>
    </citation>
    <scope>NUCLEOTIDE SEQUENCE [LARGE SCALE GENOMIC DNA]</scope>
    <source>
        <strain evidence="3 5">SNUC 4337</strain>
    </source>
</reference>
<dbReference type="EMBL" id="JAFNLT010000007">
    <property type="protein sequence ID" value="MBO1227515.1"/>
    <property type="molecule type" value="Genomic_DNA"/>
</dbReference>
<gene>
    <name evidence="3" type="ORF">BUZ61_10165</name>
    <name evidence="2" type="ORF">J3T88_09395</name>
    <name evidence="4" type="ORF">NCTC13834_02704</name>
</gene>
<evidence type="ECO:0000313" key="7">
    <source>
        <dbReference type="Proteomes" id="UP000664081"/>
    </source>
</evidence>
<reference evidence="4 6" key="3">
    <citation type="submission" date="2018-06" db="EMBL/GenBank/DDBJ databases">
        <authorList>
            <consortium name="Pathogen Informatics"/>
            <person name="Doyle S."/>
        </authorList>
    </citation>
    <scope>NUCLEOTIDE SEQUENCE [LARGE SCALE GENOMIC DNA]</scope>
    <source>
        <strain evidence="4 6">NCTC13834</strain>
    </source>
</reference>
<dbReference type="Proteomes" id="UP000664081">
    <property type="component" value="Unassembled WGS sequence"/>
</dbReference>
<keyword evidence="1" id="KW-1133">Transmembrane helix</keyword>
<evidence type="ECO:0000313" key="6">
    <source>
        <dbReference type="Proteomes" id="UP000254412"/>
    </source>
</evidence>
<dbReference type="EMBL" id="UHDS01000001">
    <property type="protein sequence ID" value="SUM56296.1"/>
    <property type="molecule type" value="Genomic_DNA"/>
</dbReference>
<evidence type="ECO:0000313" key="4">
    <source>
        <dbReference type="EMBL" id="SUM56296.1"/>
    </source>
</evidence>
<evidence type="ECO:0000256" key="1">
    <source>
        <dbReference type="SAM" id="Phobius"/>
    </source>
</evidence>
<protein>
    <submittedName>
        <fullName evidence="3">Uncharacterized protein</fullName>
    </submittedName>
</protein>
<dbReference type="RefSeq" id="WP_096811114.1">
    <property type="nucleotide sequence ID" value="NZ_BMCF01000003.1"/>
</dbReference>
<proteinExistence type="predicted"/>
<keyword evidence="1" id="KW-0812">Transmembrane</keyword>
<evidence type="ECO:0000313" key="3">
    <source>
        <dbReference type="EMBL" id="PTK58228.1"/>
    </source>
</evidence>